<feature type="transmembrane region" description="Helical" evidence="1">
    <location>
        <begin position="106"/>
        <end position="125"/>
    </location>
</feature>
<dbReference type="RefSeq" id="WP_073233458.1">
    <property type="nucleotide sequence ID" value="NZ_FQUQ01000004.1"/>
</dbReference>
<feature type="transmembrane region" description="Helical" evidence="1">
    <location>
        <begin position="77"/>
        <end position="94"/>
    </location>
</feature>
<feature type="transmembrane region" description="Helical" evidence="1">
    <location>
        <begin position="37"/>
        <end position="57"/>
    </location>
</feature>
<dbReference type="OrthoDB" id="6301065at2"/>
<proteinExistence type="predicted"/>
<keyword evidence="1" id="KW-1133">Transmembrane helix</keyword>
<dbReference type="AlphaFoldDB" id="A0A1M5HLJ5"/>
<feature type="transmembrane region" description="Helical" evidence="1">
    <location>
        <begin position="217"/>
        <end position="234"/>
    </location>
</feature>
<keyword evidence="4" id="KW-1185">Reference proteome</keyword>
<evidence type="ECO:0000259" key="2">
    <source>
        <dbReference type="Pfam" id="PF02517"/>
    </source>
</evidence>
<feature type="domain" description="CAAX prenyl protease 2/Lysostaphin resistance protein A-like" evidence="2">
    <location>
        <begin position="102"/>
        <end position="199"/>
    </location>
</feature>
<name>A0A1M5HLJ5_9SPHI</name>
<feature type="transmembrane region" description="Helical" evidence="1">
    <location>
        <begin position="137"/>
        <end position="154"/>
    </location>
</feature>
<reference evidence="4" key="1">
    <citation type="submission" date="2016-11" db="EMBL/GenBank/DDBJ databases">
        <authorList>
            <person name="Varghese N."/>
            <person name="Submissions S."/>
        </authorList>
    </citation>
    <scope>NUCLEOTIDE SEQUENCE [LARGE SCALE GENOMIC DNA]</scope>
    <source>
        <strain evidence="4">DSM 16990</strain>
    </source>
</reference>
<dbReference type="Pfam" id="PF02517">
    <property type="entry name" value="Rce1-like"/>
    <property type="match status" value="1"/>
</dbReference>
<dbReference type="STRING" id="288992.SAMN04488522_104713"/>
<feature type="transmembrane region" description="Helical" evidence="1">
    <location>
        <begin position="160"/>
        <end position="180"/>
    </location>
</feature>
<dbReference type="GO" id="GO:0080120">
    <property type="term" value="P:CAAX-box protein maturation"/>
    <property type="evidence" value="ECO:0007669"/>
    <property type="project" value="UniProtKB-ARBA"/>
</dbReference>
<keyword evidence="1" id="KW-0812">Transmembrane</keyword>
<evidence type="ECO:0000313" key="3">
    <source>
        <dbReference type="EMBL" id="SHG16791.1"/>
    </source>
</evidence>
<dbReference type="InterPro" id="IPR003675">
    <property type="entry name" value="Rce1/LyrA-like_dom"/>
</dbReference>
<dbReference type="GO" id="GO:0004175">
    <property type="term" value="F:endopeptidase activity"/>
    <property type="evidence" value="ECO:0007669"/>
    <property type="project" value="UniProtKB-ARBA"/>
</dbReference>
<protein>
    <recommendedName>
        <fullName evidence="2">CAAX prenyl protease 2/Lysostaphin resistance protein A-like domain-containing protein</fullName>
    </recommendedName>
</protein>
<gene>
    <name evidence="3" type="ORF">SAMN04488522_104713</name>
</gene>
<dbReference type="EMBL" id="FQUQ01000004">
    <property type="protein sequence ID" value="SHG16791.1"/>
    <property type="molecule type" value="Genomic_DNA"/>
</dbReference>
<sequence>MKNALLILAGFMLYHIGSEYFEPIMLYLNKFIHYKLLSYFLTYILIGIPVFIAICIVNKELNFFRILGLQSNILKGLLVGLIFSLPMFIGSAIQSNIAKNMSVPDLIARTMFAGLFEEIYFRGFFFGQLFRKTKLGFLPAIFFCSIIFASGHLYQSQDAGVLFGIFITTFMGSVFFAWLYVEWNYNLWVPIFLHTLMNLSWYIFTVSDNALGTVNSNLFRILTIALSIMLTVLYKKKIGAQLLINKRTLLMKMPLGNDK</sequence>
<dbReference type="Proteomes" id="UP000184287">
    <property type="component" value="Unassembled WGS sequence"/>
</dbReference>
<accession>A0A1M5HLJ5</accession>
<organism evidence="3 4">
    <name type="scientific">Pedobacter caeni</name>
    <dbReference type="NCBI Taxonomy" id="288992"/>
    <lineage>
        <taxon>Bacteria</taxon>
        <taxon>Pseudomonadati</taxon>
        <taxon>Bacteroidota</taxon>
        <taxon>Sphingobacteriia</taxon>
        <taxon>Sphingobacteriales</taxon>
        <taxon>Sphingobacteriaceae</taxon>
        <taxon>Pedobacter</taxon>
    </lineage>
</organism>
<evidence type="ECO:0000256" key="1">
    <source>
        <dbReference type="SAM" id="Phobius"/>
    </source>
</evidence>
<keyword evidence="1" id="KW-0472">Membrane</keyword>
<feature type="transmembrane region" description="Helical" evidence="1">
    <location>
        <begin position="187"/>
        <end position="205"/>
    </location>
</feature>
<evidence type="ECO:0000313" key="4">
    <source>
        <dbReference type="Proteomes" id="UP000184287"/>
    </source>
</evidence>